<evidence type="ECO:0000313" key="2">
    <source>
        <dbReference type="EMBL" id="SDK76603.1"/>
    </source>
</evidence>
<dbReference type="EMBL" id="FNFH01000008">
    <property type="protein sequence ID" value="SDK76603.1"/>
    <property type="molecule type" value="Genomic_DNA"/>
</dbReference>
<protein>
    <submittedName>
        <fullName evidence="2">Uncharacterized conserved protein, DUF885 familyt</fullName>
    </submittedName>
</protein>
<dbReference type="InterPro" id="IPR010281">
    <property type="entry name" value="DUF885"/>
</dbReference>
<evidence type="ECO:0000313" key="3">
    <source>
        <dbReference type="Proteomes" id="UP000199305"/>
    </source>
</evidence>
<reference evidence="3" key="1">
    <citation type="submission" date="2016-10" db="EMBL/GenBank/DDBJ databases">
        <authorList>
            <person name="Varghese N."/>
            <person name="Submissions S."/>
        </authorList>
    </citation>
    <scope>NUCLEOTIDE SEQUENCE [LARGE SCALE GENOMIC DNA]</scope>
    <source>
        <strain evidence="3">CGMCC 1.10658</strain>
    </source>
</reference>
<organism evidence="2 3">
    <name type="scientific">Microbulbifer yueqingensis</name>
    <dbReference type="NCBI Taxonomy" id="658219"/>
    <lineage>
        <taxon>Bacteria</taxon>
        <taxon>Pseudomonadati</taxon>
        <taxon>Pseudomonadota</taxon>
        <taxon>Gammaproteobacteria</taxon>
        <taxon>Cellvibrionales</taxon>
        <taxon>Microbulbiferaceae</taxon>
        <taxon>Microbulbifer</taxon>
    </lineage>
</organism>
<gene>
    <name evidence="2" type="ORF">SAMN05216212_3169</name>
</gene>
<proteinExistence type="predicted"/>
<dbReference type="OrthoDB" id="9769898at2"/>
<accession>A0A1G9EKJ7</accession>
<dbReference type="PANTHER" id="PTHR33361">
    <property type="entry name" value="GLR0591 PROTEIN"/>
    <property type="match status" value="1"/>
</dbReference>
<name>A0A1G9EKJ7_9GAMM</name>
<dbReference type="Pfam" id="PF05960">
    <property type="entry name" value="DUF885"/>
    <property type="match status" value="1"/>
</dbReference>
<sequence length="598" mass="67412">MASIPARLRNFLPILLATTWLAVTTSAPGARAADAADRLQAIIDEHWQYSLRENPIMAGRMGVADYNDRLPGVAPEDRARRLKAEQQFLARLQKIDASKLDDSDRVNRDLLEWVLGISVDHNQLYLDRIPFNTFSSFYTGALRASDGLAMTSAEDYRDYIARIRDFGRYFDENIANMRQGIRDGFVLPQIVVQGVAPTVRAQVYKDPTQSSLYQPFAHMPASMPAGEQEKLQAEGKKAISEVAMPAFARLADFLEGDYMDAATETIGVEQLPGGEDYYRYTIRRYVTLDLSPDQIHQVGLKEVARIRAEMEALIEESGFDGSFEEFTEFLRTDPRFYAETPEGLLKEAAYISKKIDYRLPEFFGKLPRLPYGVVPVPDEIAPNYTTASYNPAAIGGTRGGAYWVNTHALDQRPLYELPALTLHEAVPGHHLQGALSQELENVPDFRRNLYISAFGEGWALYTERLGKEMEGIYTTPYEHFGRLSYEMWRAARLVIDTGIHSQGWTRQQALDFLADNTSLSPANVRAEVDRYISWPGQALSYKMGEIKIRELRAKAEKELGEEFDIRAFHDAVLANGALPMGMLEGEMERFVEDAKGKS</sequence>
<feature type="chain" id="PRO_5011597846" evidence="1">
    <location>
        <begin position="33"/>
        <end position="598"/>
    </location>
</feature>
<dbReference type="STRING" id="658219.SAMN05216212_3169"/>
<dbReference type="Proteomes" id="UP000199305">
    <property type="component" value="Unassembled WGS sequence"/>
</dbReference>
<feature type="signal peptide" evidence="1">
    <location>
        <begin position="1"/>
        <end position="32"/>
    </location>
</feature>
<dbReference type="AlphaFoldDB" id="A0A1G9EKJ7"/>
<keyword evidence="3" id="KW-1185">Reference proteome</keyword>
<dbReference type="PANTHER" id="PTHR33361:SF2">
    <property type="entry name" value="DUF885 DOMAIN-CONTAINING PROTEIN"/>
    <property type="match status" value="1"/>
</dbReference>
<evidence type="ECO:0000256" key="1">
    <source>
        <dbReference type="SAM" id="SignalP"/>
    </source>
</evidence>
<keyword evidence="1" id="KW-0732">Signal</keyword>
<dbReference type="RefSeq" id="WP_091516753.1">
    <property type="nucleotide sequence ID" value="NZ_FNFH01000008.1"/>
</dbReference>